<organism evidence="4 5">
    <name type="scientific">Thermoanaerobacterium butyriciformans</name>
    <dbReference type="NCBI Taxonomy" id="1702242"/>
    <lineage>
        <taxon>Bacteria</taxon>
        <taxon>Bacillati</taxon>
        <taxon>Bacillota</taxon>
        <taxon>Clostridia</taxon>
        <taxon>Thermoanaerobacterales</taxon>
        <taxon>Thermoanaerobacteraceae</taxon>
        <taxon>Thermoanaerobacterium</taxon>
    </lineage>
</organism>
<dbReference type="RefSeq" id="WP_209454158.1">
    <property type="nucleotide sequence ID" value="NZ_JAGGLT010000020.1"/>
</dbReference>
<dbReference type="EMBL" id="JAGGLT010000020">
    <property type="protein sequence ID" value="MBP2072390.1"/>
    <property type="molecule type" value="Genomic_DNA"/>
</dbReference>
<comment type="caution">
    <text evidence="4">The sequence shown here is derived from an EMBL/GenBank/DDBJ whole genome shotgun (WGS) entry which is preliminary data.</text>
</comment>
<dbReference type="Proteomes" id="UP001166402">
    <property type="component" value="Unassembled WGS sequence"/>
</dbReference>
<proteinExistence type="predicted"/>
<dbReference type="PANTHER" id="PTHR11496">
    <property type="entry name" value="ALCOHOL DEHYDROGENASE"/>
    <property type="match status" value="1"/>
</dbReference>
<dbReference type="Pfam" id="PF00465">
    <property type="entry name" value="Fe-ADH"/>
    <property type="match status" value="1"/>
</dbReference>
<evidence type="ECO:0000313" key="4">
    <source>
        <dbReference type="EMBL" id="MBP2072390.1"/>
    </source>
</evidence>
<dbReference type="SUPFAM" id="SSF56796">
    <property type="entry name" value="Dehydroquinate synthase-like"/>
    <property type="match status" value="1"/>
</dbReference>
<protein>
    <submittedName>
        <fullName evidence="4">Alcohol dehydrogenase class IV</fullName>
    </submittedName>
</protein>
<dbReference type="InterPro" id="IPR039697">
    <property type="entry name" value="Alcohol_dehydrogenase_Fe"/>
</dbReference>
<dbReference type="CDD" id="cd08181">
    <property type="entry name" value="PPD-like"/>
    <property type="match status" value="1"/>
</dbReference>
<evidence type="ECO:0000259" key="2">
    <source>
        <dbReference type="Pfam" id="PF00465"/>
    </source>
</evidence>
<dbReference type="Gene3D" id="3.40.50.1970">
    <property type="match status" value="1"/>
</dbReference>
<feature type="domain" description="Fe-containing alcohol dehydrogenase-like C-terminal" evidence="3">
    <location>
        <begin position="184"/>
        <end position="370"/>
    </location>
</feature>
<accession>A0ABS4NFE8</accession>
<evidence type="ECO:0000259" key="3">
    <source>
        <dbReference type="Pfam" id="PF25137"/>
    </source>
</evidence>
<dbReference type="InterPro" id="IPR056798">
    <property type="entry name" value="ADH_Fe_C"/>
</dbReference>
<dbReference type="Gene3D" id="1.20.1090.10">
    <property type="entry name" value="Dehydroquinate synthase-like - alpha domain"/>
    <property type="match status" value="1"/>
</dbReference>
<evidence type="ECO:0000313" key="5">
    <source>
        <dbReference type="Proteomes" id="UP001166402"/>
    </source>
</evidence>
<gene>
    <name evidence="4" type="ORF">J2Z80_001921</name>
</gene>
<feature type="domain" description="Alcohol dehydrogenase iron-type/glycerol dehydrogenase GldA" evidence="2">
    <location>
        <begin position="8"/>
        <end position="172"/>
    </location>
</feature>
<dbReference type="Pfam" id="PF25137">
    <property type="entry name" value="ADH_Fe_C"/>
    <property type="match status" value="1"/>
</dbReference>
<reference evidence="4" key="1">
    <citation type="submission" date="2021-03" db="EMBL/GenBank/DDBJ databases">
        <title>Genomic Encyclopedia of Type Strains, Phase IV (KMG-IV): sequencing the most valuable type-strain genomes for metagenomic binning, comparative biology and taxonomic classification.</title>
        <authorList>
            <person name="Goeker M."/>
        </authorList>
    </citation>
    <scope>NUCLEOTIDE SEQUENCE</scope>
    <source>
        <strain evidence="4">DSM 101588</strain>
    </source>
</reference>
<keyword evidence="1" id="KW-0560">Oxidoreductase</keyword>
<dbReference type="PANTHER" id="PTHR11496:SF103">
    <property type="entry name" value="DEHYDROGENASE, PUTATIVE-RELATED"/>
    <property type="match status" value="1"/>
</dbReference>
<dbReference type="InterPro" id="IPR001670">
    <property type="entry name" value="ADH_Fe/GldA"/>
</dbReference>
<sequence length="372" mass="41477">MKFNFFIPTRIIFGENCIKENSNLMCIGKKALIVTGKSSKKNGSLDDVLSVLTDNGVKYEIFNRVKSNPDIENVLDGADVARKVEADFIIGIGGGSPLDASKSIATLATNLIEPEELFSNMIKKRPLPIIAIPTTAGTGSEVTPYSILTYDKIGSKKSFFSPLIFPKIAFLDAKYTMSLSYNVTVDTMLDALSHLIEGFLSVKYNNFYEYIVVNGLNSLKTCYKNVLDASTDIKKLDFETRELLLYSSTLGGMLIAHTGTSVVHAMGYSLTYYKEIPHGRANGILLANYLKFNYDSEEYKINMVLKLLGIKDIYEFEKIINELIRKEGKIPEISRDELNKYSSIAIKASNIANNKKSVTQDDLLDIYTKSIF</sequence>
<keyword evidence="5" id="KW-1185">Reference proteome</keyword>
<evidence type="ECO:0000256" key="1">
    <source>
        <dbReference type="ARBA" id="ARBA00023002"/>
    </source>
</evidence>
<name>A0ABS4NFE8_9THEO</name>